<keyword evidence="5" id="KW-1185">Reference proteome</keyword>
<dbReference type="InterPro" id="IPR013424">
    <property type="entry name" value="Ice-binding_C"/>
</dbReference>
<dbReference type="Pfam" id="PF07589">
    <property type="entry name" value="PEP-CTERM"/>
    <property type="match status" value="1"/>
</dbReference>
<keyword evidence="1" id="KW-0812">Transmembrane</keyword>
<evidence type="ECO:0000313" key="5">
    <source>
        <dbReference type="Proteomes" id="UP001568698"/>
    </source>
</evidence>
<evidence type="ECO:0000256" key="1">
    <source>
        <dbReference type="SAM" id="Phobius"/>
    </source>
</evidence>
<comment type="caution">
    <text evidence="4">The sequence shown here is derived from an EMBL/GenBank/DDBJ whole genome shotgun (WGS) entry which is preliminary data.</text>
</comment>
<feature type="signal peptide" evidence="2">
    <location>
        <begin position="1"/>
        <end position="22"/>
    </location>
</feature>
<evidence type="ECO:0000313" key="4">
    <source>
        <dbReference type="EMBL" id="MEZ7195155.1"/>
    </source>
</evidence>
<dbReference type="EMBL" id="JBGLYH010000001">
    <property type="protein sequence ID" value="MEZ7195155.1"/>
    <property type="molecule type" value="Genomic_DNA"/>
</dbReference>
<feature type="domain" description="Ice-binding protein C-terminal" evidence="3">
    <location>
        <begin position="231"/>
        <end position="256"/>
    </location>
</feature>
<dbReference type="Proteomes" id="UP001568698">
    <property type="component" value="Unassembled WGS sequence"/>
</dbReference>
<name>A0ABV4JWQ8_9BACT</name>
<protein>
    <submittedName>
        <fullName evidence="4">PEP-CTERM sorting domain-containing protein</fullName>
    </submittedName>
</protein>
<dbReference type="NCBIfam" id="TIGR02595">
    <property type="entry name" value="PEP_CTERM"/>
    <property type="match status" value="1"/>
</dbReference>
<keyword evidence="2" id="KW-0732">Signal</keyword>
<proteinExistence type="predicted"/>
<reference evidence="4 5" key="1">
    <citation type="submission" date="2024-08" db="EMBL/GenBank/DDBJ databases">
        <title>Sulfate-reducing bacteria isolated from formation water of the oil field in Kazakhstan and description of Pseudodesulfovibrio sp.</title>
        <authorList>
            <person name="Bidzhieva S.K."/>
            <person name="Tourova T.P."/>
            <person name="Grouzdev D.S."/>
            <person name="Beletsky A.V."/>
            <person name="Sokolova D.S."/>
            <person name="Samigullina S.R."/>
            <person name="Poltaraus A.B."/>
            <person name="Avtukh A.N."/>
            <person name="Tereshina V.M."/>
            <person name="Zhaparov N.S."/>
            <person name="Mardanov A.V."/>
            <person name="Nazina T.N."/>
        </authorList>
    </citation>
    <scope>NUCLEOTIDE SEQUENCE [LARGE SCALE GENOMIC DNA]</scope>
    <source>
        <strain evidence="4 5">9FUS</strain>
    </source>
</reference>
<keyword evidence="1" id="KW-0472">Membrane</keyword>
<gene>
    <name evidence="4" type="ORF">AB6M95_00205</name>
</gene>
<accession>A0ABV4JWQ8</accession>
<keyword evidence="1" id="KW-1133">Transmembrane helix</keyword>
<feature type="chain" id="PRO_5045336127" evidence="2">
    <location>
        <begin position="23"/>
        <end position="259"/>
    </location>
</feature>
<evidence type="ECO:0000256" key="2">
    <source>
        <dbReference type="SAM" id="SignalP"/>
    </source>
</evidence>
<sequence length="259" mass="29384">MKRFFALALFVICLLQAPFALAYSVAFEDNANYWEGFGNDRYTYVRGSGWVEQDNLDVIGTPDLTGGNFVYEGHTLVGIELNYASTSWEVMPGDWFFDLNQDKVWDYVLHNEIKKSCWGGVSYSYQLYSVSLGYGDKASEDWTDEYKKSYWPWGYEGRYGHPVQALIGDGAEGEVVDFSGWQYWRVSEDHPGLSVWSGFSLDLSQYSNDAFTYGFAMTCGNDVLFGESLVPAPEPSTFLLLGFGGLGMLFYARKRRRSL</sequence>
<feature type="transmembrane region" description="Helical" evidence="1">
    <location>
        <begin position="235"/>
        <end position="252"/>
    </location>
</feature>
<organism evidence="4 5">
    <name type="scientific">Pseudodesulfovibrio karagichevae</name>
    <dbReference type="NCBI Taxonomy" id="3239305"/>
    <lineage>
        <taxon>Bacteria</taxon>
        <taxon>Pseudomonadati</taxon>
        <taxon>Thermodesulfobacteriota</taxon>
        <taxon>Desulfovibrionia</taxon>
        <taxon>Desulfovibrionales</taxon>
        <taxon>Desulfovibrionaceae</taxon>
    </lineage>
</organism>
<evidence type="ECO:0000259" key="3">
    <source>
        <dbReference type="Pfam" id="PF07589"/>
    </source>
</evidence>
<dbReference type="RefSeq" id="WP_371384710.1">
    <property type="nucleotide sequence ID" value="NZ_JBGLYH010000001.1"/>
</dbReference>